<keyword evidence="1" id="KW-1133">Transmembrane helix</keyword>
<dbReference type="CDD" id="cd00761">
    <property type="entry name" value="Glyco_tranf_GTA_type"/>
    <property type="match status" value="1"/>
</dbReference>
<dbReference type="InterPro" id="IPR029044">
    <property type="entry name" value="Nucleotide-diphossugar_trans"/>
</dbReference>
<evidence type="ECO:0000313" key="4">
    <source>
        <dbReference type="Proteomes" id="UP000007073"/>
    </source>
</evidence>
<dbReference type="HOGENOM" id="CLU_856998_0_0_7"/>
<protein>
    <submittedName>
        <fullName evidence="3">Glycosyltransferase, putative</fullName>
    </submittedName>
</protein>
<reference evidence="3 4" key="1">
    <citation type="submission" date="2005-10" db="EMBL/GenBank/DDBJ databases">
        <title>Complete sequence of Geobacter metallireducens GS-15.</title>
        <authorList>
            <consortium name="US DOE Joint Genome Institute"/>
            <person name="Copeland A."/>
            <person name="Lucas S."/>
            <person name="Lapidus A."/>
            <person name="Barry K."/>
            <person name="Detter J.C."/>
            <person name="Glavina T."/>
            <person name="Hammon N."/>
            <person name="Israni S."/>
            <person name="Pitluck S."/>
            <person name="Di Bartolo G."/>
            <person name="Chain P."/>
            <person name="Schmutz J."/>
            <person name="Larimer F."/>
            <person name="Land M."/>
            <person name="Kyrpides N."/>
            <person name="Ivanova N."/>
            <person name="Richardson P."/>
        </authorList>
    </citation>
    <scope>NUCLEOTIDE SEQUENCE [LARGE SCALE GENOMIC DNA]</scope>
    <source>
        <strain evidence="4">ATCC 53774 / DSM 7210 / GS-15</strain>
    </source>
</reference>
<dbReference type="SUPFAM" id="SSF53448">
    <property type="entry name" value="Nucleotide-diphospho-sugar transferases"/>
    <property type="match status" value="1"/>
</dbReference>
<keyword evidence="1" id="KW-0472">Membrane</keyword>
<evidence type="ECO:0000313" key="3">
    <source>
        <dbReference type="EMBL" id="ABB31731.1"/>
    </source>
</evidence>
<dbReference type="InterPro" id="IPR001173">
    <property type="entry name" value="Glyco_trans_2-like"/>
</dbReference>
<gene>
    <name evidence="3" type="ordered locus">Gmet_1497</name>
</gene>
<feature type="domain" description="Glycosyltransferase 2-like" evidence="2">
    <location>
        <begin position="73"/>
        <end position="136"/>
    </location>
</feature>
<keyword evidence="3" id="KW-0808">Transferase</keyword>
<feature type="transmembrane region" description="Helical" evidence="1">
    <location>
        <begin position="276"/>
        <end position="295"/>
    </location>
</feature>
<keyword evidence="4" id="KW-1185">Reference proteome</keyword>
<organism evidence="3 4">
    <name type="scientific">Geobacter metallireducens (strain ATCC 53774 / DSM 7210 / GS-15)</name>
    <dbReference type="NCBI Taxonomy" id="269799"/>
    <lineage>
        <taxon>Bacteria</taxon>
        <taxon>Pseudomonadati</taxon>
        <taxon>Thermodesulfobacteriota</taxon>
        <taxon>Desulfuromonadia</taxon>
        <taxon>Geobacterales</taxon>
        <taxon>Geobacteraceae</taxon>
        <taxon>Geobacter</taxon>
    </lineage>
</organism>
<dbReference type="Gene3D" id="3.90.550.10">
    <property type="entry name" value="Spore Coat Polysaccharide Biosynthesis Protein SpsA, Chain A"/>
    <property type="match status" value="1"/>
</dbReference>
<sequence>MEIMDTEPNRKDIFPQYSICIRTLGTSADRFEALLKSIDGLTIPPNEIIVVLPHGYPAPPELRGNELVVYSGKGMLAQRIKGIESAGNDHVLLLDDDVEFEPETMNKLMLAMAKYGADIVYPINRTLLPTPGKAWLRLITIQAIARKNQDVFIRMLPTGGYSYLNKDPLTPLPSESCPGMLLLAKRSALLAINLDEDVWVDSSPYGFRDDAILSYKAHLAGYRIFAVPDVLTRHLCGSTRLDSMRAVYSAFSVGCNSFVFWKKYIFVRGNTAFKKLLLAALFAWSVISLGLLYMVNSVRNRNLSIVFAYVKGNLCGMTKNSKSIAMNA</sequence>
<keyword evidence="1" id="KW-0812">Transmembrane</keyword>
<dbReference type="KEGG" id="gme:Gmet_1497"/>
<evidence type="ECO:0000259" key="2">
    <source>
        <dbReference type="Pfam" id="PF00535"/>
    </source>
</evidence>
<reference evidence="3 4" key="2">
    <citation type="journal article" date="2009" name="BMC Microbiol.">
        <title>The genome sequence of Geobacter metallireducens: features of metabolism, physiology and regulation common and dissimilar to Geobacter sulfurreducens.</title>
        <authorList>
            <person name="Aklujkar M."/>
            <person name="Krushkal J."/>
            <person name="DiBartolo G."/>
            <person name="Lapidus A."/>
            <person name="Land M.L."/>
            <person name="Lovley D.R."/>
        </authorList>
    </citation>
    <scope>NUCLEOTIDE SEQUENCE [LARGE SCALE GENOMIC DNA]</scope>
    <source>
        <strain evidence="4">ATCC 53774 / DSM 7210 / GS-15</strain>
    </source>
</reference>
<accession>Q39VJ3</accession>
<dbReference type="GO" id="GO:0016740">
    <property type="term" value="F:transferase activity"/>
    <property type="evidence" value="ECO:0007669"/>
    <property type="project" value="UniProtKB-KW"/>
</dbReference>
<dbReference type="Pfam" id="PF00535">
    <property type="entry name" value="Glycos_transf_2"/>
    <property type="match status" value="1"/>
</dbReference>
<dbReference type="RefSeq" id="WP_011365834.1">
    <property type="nucleotide sequence ID" value="NC_007517.1"/>
</dbReference>
<proteinExistence type="predicted"/>
<name>Q39VJ3_GEOMG</name>
<dbReference type="EMBL" id="CP000148">
    <property type="protein sequence ID" value="ABB31731.1"/>
    <property type="molecule type" value="Genomic_DNA"/>
</dbReference>
<dbReference type="eggNOG" id="COG1216">
    <property type="taxonomic scope" value="Bacteria"/>
</dbReference>
<dbReference type="STRING" id="269799.Gmet_1497"/>
<evidence type="ECO:0000256" key="1">
    <source>
        <dbReference type="SAM" id="Phobius"/>
    </source>
</evidence>
<dbReference type="AlphaFoldDB" id="Q39VJ3"/>
<dbReference type="Proteomes" id="UP000007073">
    <property type="component" value="Chromosome"/>
</dbReference>